<proteinExistence type="predicted"/>
<accession>A0A8H5F9J2</accession>
<feature type="compositionally biased region" description="Polar residues" evidence="2">
    <location>
        <begin position="301"/>
        <end position="310"/>
    </location>
</feature>
<protein>
    <submittedName>
        <fullName evidence="3">Uncharacterized protein</fullName>
    </submittedName>
</protein>
<keyword evidence="4" id="KW-1185">Reference proteome</keyword>
<sequence length="310" mass="35472">MSKMPQRFLPRTRKPSTRRLFLSYLAVTPDLALLPARYRPFVASPLRKVYLDEWSGAEELAAALRKNEQDAAKIRQLERDNAQARANEQARRMEYEALQARAGHSQTAMETQVRNWQAAYRNLKSSSDSWQQKAGDLEHHLEEREKAISEEKKVWEDREVMLSLQNQSSWKRELYLRQENEYLKARLQELSQPVPKRPLDSDPQVVAVEYSQPEPGTSQERVILPVPKRHRYEDGYPAASSAASTHGSVSNYHVPSAHGYPPTYAAPNSDADIVVYHCPQNEGGRYPATPDTGYVYDYGVQRSQQGRSES</sequence>
<dbReference type="EMBL" id="JAACJK010000128">
    <property type="protein sequence ID" value="KAF5328512.1"/>
    <property type="molecule type" value="Genomic_DNA"/>
</dbReference>
<comment type="caution">
    <text evidence="3">The sequence shown here is derived from an EMBL/GenBank/DDBJ whole genome shotgun (WGS) entry which is preliminary data.</text>
</comment>
<dbReference type="Proteomes" id="UP000541558">
    <property type="component" value="Unassembled WGS sequence"/>
</dbReference>
<evidence type="ECO:0000313" key="3">
    <source>
        <dbReference type="EMBL" id="KAF5328512.1"/>
    </source>
</evidence>
<gene>
    <name evidence="3" type="ORF">D9611_014384</name>
</gene>
<keyword evidence="1" id="KW-0175">Coiled coil</keyword>
<feature type="region of interest" description="Disordered" evidence="2">
    <location>
        <begin position="279"/>
        <end position="310"/>
    </location>
</feature>
<evidence type="ECO:0000256" key="2">
    <source>
        <dbReference type="SAM" id="MobiDB-lite"/>
    </source>
</evidence>
<organism evidence="3 4">
    <name type="scientific">Ephemerocybe angulata</name>
    <dbReference type="NCBI Taxonomy" id="980116"/>
    <lineage>
        <taxon>Eukaryota</taxon>
        <taxon>Fungi</taxon>
        <taxon>Dikarya</taxon>
        <taxon>Basidiomycota</taxon>
        <taxon>Agaricomycotina</taxon>
        <taxon>Agaricomycetes</taxon>
        <taxon>Agaricomycetidae</taxon>
        <taxon>Agaricales</taxon>
        <taxon>Agaricineae</taxon>
        <taxon>Psathyrellaceae</taxon>
        <taxon>Ephemerocybe</taxon>
    </lineage>
</organism>
<reference evidence="3 4" key="1">
    <citation type="journal article" date="2020" name="ISME J.">
        <title>Uncovering the hidden diversity of litter-decomposition mechanisms in mushroom-forming fungi.</title>
        <authorList>
            <person name="Floudas D."/>
            <person name="Bentzer J."/>
            <person name="Ahren D."/>
            <person name="Johansson T."/>
            <person name="Persson P."/>
            <person name="Tunlid A."/>
        </authorList>
    </citation>
    <scope>NUCLEOTIDE SEQUENCE [LARGE SCALE GENOMIC DNA]</scope>
    <source>
        <strain evidence="3 4">CBS 175.51</strain>
    </source>
</reference>
<dbReference type="AlphaFoldDB" id="A0A8H5F9J2"/>
<evidence type="ECO:0000313" key="4">
    <source>
        <dbReference type="Proteomes" id="UP000541558"/>
    </source>
</evidence>
<evidence type="ECO:0000256" key="1">
    <source>
        <dbReference type="SAM" id="Coils"/>
    </source>
</evidence>
<feature type="coiled-coil region" evidence="1">
    <location>
        <begin position="57"/>
        <end position="94"/>
    </location>
</feature>
<name>A0A8H5F9J2_9AGAR</name>